<evidence type="ECO:0000313" key="2">
    <source>
        <dbReference type="Proteomes" id="UP000639772"/>
    </source>
</evidence>
<dbReference type="EMBL" id="JADCNM010000005">
    <property type="protein sequence ID" value="KAG0483807.1"/>
    <property type="molecule type" value="Genomic_DNA"/>
</dbReference>
<proteinExistence type="predicted"/>
<organism evidence="1 2">
    <name type="scientific">Vanilla planifolia</name>
    <name type="common">Vanilla</name>
    <dbReference type="NCBI Taxonomy" id="51239"/>
    <lineage>
        <taxon>Eukaryota</taxon>
        <taxon>Viridiplantae</taxon>
        <taxon>Streptophyta</taxon>
        <taxon>Embryophyta</taxon>
        <taxon>Tracheophyta</taxon>
        <taxon>Spermatophyta</taxon>
        <taxon>Magnoliopsida</taxon>
        <taxon>Liliopsida</taxon>
        <taxon>Asparagales</taxon>
        <taxon>Orchidaceae</taxon>
        <taxon>Vanilloideae</taxon>
        <taxon>Vanilleae</taxon>
        <taxon>Vanilla</taxon>
    </lineage>
</organism>
<sequence>MEYRELKFPSKGSNASDLSYPHLFPLSINLLFYLSSSLASEGGRIKFGFSKVSSVSSPSPTFRQNALLFEFCCWILVA</sequence>
<dbReference type="AlphaFoldDB" id="A0A835RD88"/>
<evidence type="ECO:0000313" key="1">
    <source>
        <dbReference type="EMBL" id="KAG0483807.1"/>
    </source>
</evidence>
<comment type="caution">
    <text evidence="1">The sequence shown here is derived from an EMBL/GenBank/DDBJ whole genome shotgun (WGS) entry which is preliminary data.</text>
</comment>
<protein>
    <submittedName>
        <fullName evidence="1">Uncharacterized protein</fullName>
    </submittedName>
</protein>
<gene>
    <name evidence="1" type="ORF">HPP92_011891</name>
</gene>
<dbReference type="Proteomes" id="UP000639772">
    <property type="component" value="Unassembled WGS sequence"/>
</dbReference>
<accession>A0A835RD88</accession>
<reference evidence="1 2" key="1">
    <citation type="journal article" date="2020" name="Nat. Food">
        <title>A phased Vanilla planifolia genome enables genetic improvement of flavour and production.</title>
        <authorList>
            <person name="Hasing T."/>
            <person name="Tang H."/>
            <person name="Brym M."/>
            <person name="Khazi F."/>
            <person name="Huang T."/>
            <person name="Chambers A.H."/>
        </authorList>
    </citation>
    <scope>NUCLEOTIDE SEQUENCE [LARGE SCALE GENOMIC DNA]</scope>
    <source>
        <tissue evidence="1">Leaf</tissue>
    </source>
</reference>
<name>A0A835RD88_VANPL</name>